<reference evidence="2" key="6">
    <citation type="submission" date="2011-05" db="EMBL/GenBank/DDBJ databases">
        <title>Complete sequence of Collimonas fungivorans Ter331.</title>
        <authorList>
            <person name="Leveau J.H."/>
        </authorList>
    </citation>
    <scope>NUCLEOTIDE SEQUENCE [LARGE SCALE GENOMIC DNA]</scope>
    <source>
        <strain evidence="2">Ter331</strain>
    </source>
</reference>
<evidence type="ECO:0000313" key="2">
    <source>
        <dbReference type="Proteomes" id="UP000008392"/>
    </source>
</evidence>
<reference evidence="1 2" key="4">
    <citation type="journal article" date="2010" name="Environ. Microbiol.">
        <title>The bacterial genus Collimonas: mycophagy, weathering and other adaptive solutions to life in oligotrophic soil environments.</title>
        <authorList>
            <person name="Leveau J.H."/>
            <person name="Uroz S."/>
            <person name="de Boer W."/>
        </authorList>
    </citation>
    <scope>NUCLEOTIDE SEQUENCE [LARGE SCALE GENOMIC DNA]</scope>
    <source>
        <strain evidence="1 2">Ter331</strain>
    </source>
</reference>
<dbReference type="AlphaFoldDB" id="G0AD31"/>
<reference evidence="1 2" key="5">
    <citation type="journal article" date="2011" name="ISME J.">
        <title>Dual transcriptional profiling of a bacterial/fungal confrontation: Collimonas fungivorans versus Aspergillus niger.</title>
        <authorList>
            <person name="Mela F."/>
            <person name="Fritsche K."/>
            <person name="de Boer W."/>
            <person name="van Veen J.A."/>
            <person name="de Graaff L.H."/>
            <person name="van den Berg M."/>
            <person name="Leveau J.H."/>
        </authorList>
    </citation>
    <scope>NUCLEOTIDE SEQUENCE [LARGE SCALE GENOMIC DNA]</scope>
    <source>
        <strain evidence="1 2">Ter331</strain>
    </source>
</reference>
<dbReference type="EMBL" id="CP002745">
    <property type="protein sequence ID" value="AEK63215.1"/>
    <property type="molecule type" value="Genomic_DNA"/>
</dbReference>
<reference evidence="1 2" key="1">
    <citation type="journal article" date="2004" name="Environ. Microbiol.">
        <title>Phylogeny-function analysis of (meta)genomic libraries: screening for expression of ribosomal RNA genes by large-insert library fluorescent in situ hybridization (LIL-FISH).</title>
        <authorList>
            <person name="Leveau J.H."/>
            <person name="Gerards S."/>
            <person name="de Boer W."/>
            <person name="van Veen J.A."/>
        </authorList>
    </citation>
    <scope>NUCLEOTIDE SEQUENCE [LARGE SCALE GENOMIC DNA]</scope>
    <source>
        <strain evidence="1 2">Ter331</strain>
    </source>
</reference>
<dbReference type="KEGG" id="cfu:CFU_3391"/>
<dbReference type="HOGENOM" id="CLU_3232203_0_0_4"/>
<sequence>MLTGLRLAALGYGNPAAGRELLLAVADFFRQVETQGKSGDNGE</sequence>
<gene>
    <name evidence="1" type="ordered locus">CFU_3391</name>
</gene>
<dbReference type="STRING" id="1005048.CFU_3391"/>
<name>G0AD31_COLFT</name>
<keyword evidence="2" id="KW-1185">Reference proteome</keyword>
<reference evidence="1 2" key="3">
    <citation type="journal article" date="2008" name="FEMS Microbiol. Ecol.">
        <title>Identification and characterization of genes underlying chitinolysis in Collimonas fungivorans Ter331.</title>
        <authorList>
            <person name="Fritsche K."/>
            <person name="de Boer W."/>
            <person name="Gerards S."/>
            <person name="van den Berg M."/>
            <person name="van Veen J.A."/>
            <person name="Leveau J.H."/>
        </authorList>
    </citation>
    <scope>NUCLEOTIDE SEQUENCE [LARGE SCALE GENOMIC DNA]</scope>
    <source>
        <strain evidence="1 2">Ter331</strain>
    </source>
</reference>
<accession>G0AD31</accession>
<dbReference type="Proteomes" id="UP000008392">
    <property type="component" value="Chromosome"/>
</dbReference>
<reference evidence="1 2" key="2">
    <citation type="journal article" date="2006" name="J. Microbiol. Methods">
        <title>Genomic flank-sequencing of plasposon insertion sites for rapid identification of functional genes.</title>
        <authorList>
            <person name="Leveau J.H."/>
            <person name="Gerards S."/>
            <person name="Fritsche K."/>
            <person name="Zondag G."/>
            <person name="van Veen J.A."/>
        </authorList>
    </citation>
    <scope>NUCLEOTIDE SEQUENCE [LARGE SCALE GENOMIC DNA]</scope>
    <source>
        <strain evidence="1 2">Ter331</strain>
    </source>
</reference>
<organism evidence="1 2">
    <name type="scientific">Collimonas fungivorans (strain Ter331)</name>
    <dbReference type="NCBI Taxonomy" id="1005048"/>
    <lineage>
        <taxon>Bacteria</taxon>
        <taxon>Pseudomonadati</taxon>
        <taxon>Pseudomonadota</taxon>
        <taxon>Betaproteobacteria</taxon>
        <taxon>Burkholderiales</taxon>
        <taxon>Oxalobacteraceae</taxon>
        <taxon>Collimonas</taxon>
    </lineage>
</organism>
<proteinExistence type="predicted"/>
<protein>
    <submittedName>
        <fullName evidence="1">Uncharacterized protein</fullName>
    </submittedName>
</protein>
<evidence type="ECO:0000313" key="1">
    <source>
        <dbReference type="EMBL" id="AEK63215.1"/>
    </source>
</evidence>